<evidence type="ECO:0000256" key="5">
    <source>
        <dbReference type="ARBA" id="ARBA00022777"/>
    </source>
</evidence>
<dbReference type="Gene3D" id="3.40.1160.10">
    <property type="entry name" value="Acetylglutamate kinase-like"/>
    <property type="match status" value="1"/>
</dbReference>
<keyword evidence="5 8" id="KW-0418">Kinase</keyword>
<comment type="pathway">
    <text evidence="9">Amino-acid biosynthesis; L-threonine biosynthesis; L-threonine from L-aspartate: step 1/5.</text>
</comment>
<feature type="domain" description="Aspartate/glutamate/uridylate kinase" evidence="10">
    <location>
        <begin position="2"/>
        <end position="262"/>
    </location>
</feature>
<dbReference type="PANTHER" id="PTHR21499:SF67">
    <property type="entry name" value="ASPARTOKINASE 3"/>
    <property type="match status" value="1"/>
</dbReference>
<dbReference type="EC" id="2.7.2.4" evidence="8"/>
<dbReference type="GO" id="GO:0004072">
    <property type="term" value="F:aspartate kinase activity"/>
    <property type="evidence" value="ECO:0007669"/>
    <property type="project" value="UniProtKB-EC"/>
</dbReference>
<dbReference type="InterPro" id="IPR001341">
    <property type="entry name" value="Asp_kinase"/>
</dbReference>
<reference evidence="12" key="2">
    <citation type="journal article" date="2021" name="PeerJ">
        <title>Extensive microbial diversity within the chicken gut microbiome revealed by metagenomics and culture.</title>
        <authorList>
            <person name="Gilroy R."/>
            <person name="Ravi A."/>
            <person name="Getino M."/>
            <person name="Pursley I."/>
            <person name="Horton D.L."/>
            <person name="Alikhan N.F."/>
            <person name="Baker D."/>
            <person name="Gharbi K."/>
            <person name="Hall N."/>
            <person name="Watson M."/>
            <person name="Adriaenssens E.M."/>
            <person name="Foster-Nyarko E."/>
            <person name="Jarju S."/>
            <person name="Secka A."/>
            <person name="Antonio M."/>
            <person name="Oren A."/>
            <person name="Chaudhuri R.R."/>
            <person name="La Ragione R."/>
            <person name="Hildebrand F."/>
            <person name="Pallen M.J."/>
        </authorList>
    </citation>
    <scope>NUCLEOTIDE SEQUENCE</scope>
    <source>
        <strain evidence="12">11167</strain>
    </source>
</reference>
<keyword evidence="6" id="KW-0067">ATP-binding</keyword>
<dbReference type="GO" id="GO:0009090">
    <property type="term" value="P:homoserine biosynthetic process"/>
    <property type="evidence" value="ECO:0007669"/>
    <property type="project" value="TreeGrafter"/>
</dbReference>
<protein>
    <recommendedName>
        <fullName evidence="8">Aspartokinase</fullName>
        <ecNumber evidence="8">2.7.2.4</ecNumber>
    </recommendedName>
</protein>
<dbReference type="InterPro" id="IPR001048">
    <property type="entry name" value="Asp/Glu/Uridylate_kinase"/>
</dbReference>
<keyword evidence="3 8" id="KW-0808">Transferase</keyword>
<keyword evidence="4" id="KW-0547">Nucleotide-binding</keyword>
<proteinExistence type="inferred from homology"/>
<dbReference type="SUPFAM" id="SSF55021">
    <property type="entry name" value="ACT-like"/>
    <property type="match status" value="1"/>
</dbReference>
<evidence type="ECO:0000259" key="11">
    <source>
        <dbReference type="Pfam" id="PF22468"/>
    </source>
</evidence>
<dbReference type="GO" id="GO:0005829">
    <property type="term" value="C:cytosol"/>
    <property type="evidence" value="ECO:0007669"/>
    <property type="project" value="TreeGrafter"/>
</dbReference>
<accession>A0A9D9ECF4</accession>
<reference evidence="12" key="1">
    <citation type="submission" date="2020-10" db="EMBL/GenBank/DDBJ databases">
        <authorList>
            <person name="Gilroy R."/>
        </authorList>
    </citation>
    <scope>NUCLEOTIDE SEQUENCE</scope>
    <source>
        <strain evidence="12">11167</strain>
    </source>
</reference>
<gene>
    <name evidence="12" type="ORF">IAC42_02710</name>
</gene>
<comment type="similarity">
    <text evidence="2 8">Belongs to the aspartokinase family.</text>
</comment>
<dbReference type="Proteomes" id="UP000823633">
    <property type="component" value="Unassembled WGS sequence"/>
</dbReference>
<evidence type="ECO:0000259" key="10">
    <source>
        <dbReference type="Pfam" id="PF00696"/>
    </source>
</evidence>
<evidence type="ECO:0000313" key="12">
    <source>
        <dbReference type="EMBL" id="MBO8442659.1"/>
    </source>
</evidence>
<dbReference type="GO" id="GO:0009089">
    <property type="term" value="P:lysine biosynthetic process via diaminopimelate"/>
    <property type="evidence" value="ECO:0007669"/>
    <property type="project" value="TreeGrafter"/>
</dbReference>
<evidence type="ECO:0000256" key="4">
    <source>
        <dbReference type="ARBA" id="ARBA00022741"/>
    </source>
</evidence>
<evidence type="ECO:0000256" key="9">
    <source>
        <dbReference type="RuleBase" id="RU004249"/>
    </source>
</evidence>
<evidence type="ECO:0000256" key="8">
    <source>
        <dbReference type="RuleBase" id="RU003448"/>
    </source>
</evidence>
<dbReference type="SUPFAM" id="SSF53633">
    <property type="entry name" value="Carbamate kinase-like"/>
    <property type="match status" value="1"/>
</dbReference>
<keyword evidence="9" id="KW-0028">Amino-acid biosynthesis</keyword>
<evidence type="ECO:0000256" key="6">
    <source>
        <dbReference type="ARBA" id="ARBA00022840"/>
    </source>
</evidence>
<dbReference type="InterPro" id="IPR045865">
    <property type="entry name" value="ACT-like_dom_sf"/>
</dbReference>
<evidence type="ECO:0000313" key="13">
    <source>
        <dbReference type="Proteomes" id="UP000823633"/>
    </source>
</evidence>
<comment type="caution">
    <text evidence="12">The sequence shown here is derived from an EMBL/GenBank/DDBJ whole genome shotgun (WGS) entry which is preliminary data.</text>
</comment>
<dbReference type="PROSITE" id="PS00324">
    <property type="entry name" value="ASPARTOKINASE"/>
    <property type="match status" value="1"/>
</dbReference>
<dbReference type="Pfam" id="PF22468">
    <property type="entry name" value="ACT_9"/>
    <property type="match status" value="1"/>
</dbReference>
<dbReference type="InterPro" id="IPR018042">
    <property type="entry name" value="Aspartate_kinase_CS"/>
</dbReference>
<evidence type="ECO:0000256" key="2">
    <source>
        <dbReference type="ARBA" id="ARBA00010122"/>
    </source>
</evidence>
<dbReference type="InterPro" id="IPR054352">
    <property type="entry name" value="ACT_Aspartokinase"/>
</dbReference>
<comment type="catalytic activity">
    <reaction evidence="7 8">
        <text>L-aspartate + ATP = 4-phospho-L-aspartate + ADP</text>
        <dbReference type="Rhea" id="RHEA:23776"/>
        <dbReference type="ChEBI" id="CHEBI:29991"/>
        <dbReference type="ChEBI" id="CHEBI:30616"/>
        <dbReference type="ChEBI" id="CHEBI:57535"/>
        <dbReference type="ChEBI" id="CHEBI:456216"/>
        <dbReference type="EC" id="2.7.2.4"/>
    </reaction>
</comment>
<dbReference type="InterPro" id="IPR036393">
    <property type="entry name" value="AceGlu_kinase-like_sf"/>
</dbReference>
<comment type="pathway">
    <text evidence="9">Amino-acid biosynthesis; L-methionine biosynthesis via de novo pathway; L-homoserine from L-aspartate: step 1/3.</text>
</comment>
<dbReference type="NCBIfam" id="TIGR00657">
    <property type="entry name" value="asp_kinases"/>
    <property type="match status" value="1"/>
</dbReference>
<dbReference type="PANTHER" id="PTHR21499">
    <property type="entry name" value="ASPARTATE KINASE"/>
    <property type="match status" value="1"/>
</dbReference>
<evidence type="ECO:0000256" key="1">
    <source>
        <dbReference type="ARBA" id="ARBA00004766"/>
    </source>
</evidence>
<name>A0A9D9ECF4_9SPIR</name>
<evidence type="ECO:0000256" key="7">
    <source>
        <dbReference type="ARBA" id="ARBA00047872"/>
    </source>
</evidence>
<comment type="pathway">
    <text evidence="1 9">Amino-acid biosynthesis; L-lysine biosynthesis via DAP pathway; (S)-tetrahydrodipicolinate from L-aspartate: step 1/4.</text>
</comment>
<dbReference type="Gene3D" id="3.30.2130.10">
    <property type="entry name" value="VC0802-like"/>
    <property type="match status" value="1"/>
</dbReference>
<feature type="domain" description="Aspartokinase ACT" evidence="11">
    <location>
        <begin position="388"/>
        <end position="430"/>
    </location>
</feature>
<sequence>MTVCKFGGSSLADDAQIRKVRAILEADSSRTIAVVSAPGKRNADDEKVTDMLYECNALAQQNRSCRHVFDNIARRYIDIAKGLKLDTVKLAAALDEIRQNIDAGRGTDYAASRGEYLSARIMASYLGWEFIDAAECIVINGDGTVNPLSYERLAGRLEEGGHYVIPGFYGANEQGVVKTFSRGGSDISGAIVARAAGADLYENWTDVSGMYAADPRIVKDAKVIEELTYTQVRELSDVGASVFHEEAIAPVIEKGIAINIRNTNAPEDPGTMIRPSSEKKGIIGVSAKGGYSKLKLRKLMMFKRPGMRHAMLTMLHLYGVRPSFSFFGIDSIVWYFESGQANDSVLKSMVERLKKDFQLDYAYYERDHAMLGIVGGHLDDDTSFITACAALKEAGIRINNVNYGSSNTTTLIGVNDSDAKRAVEVIYKALF</sequence>
<dbReference type="EMBL" id="JADIMU010000017">
    <property type="protein sequence ID" value="MBO8442659.1"/>
    <property type="molecule type" value="Genomic_DNA"/>
</dbReference>
<dbReference type="Pfam" id="PF00696">
    <property type="entry name" value="AA_kinase"/>
    <property type="match status" value="1"/>
</dbReference>
<evidence type="ECO:0000256" key="3">
    <source>
        <dbReference type="ARBA" id="ARBA00022679"/>
    </source>
</evidence>
<dbReference type="GO" id="GO:0005524">
    <property type="term" value="F:ATP binding"/>
    <property type="evidence" value="ECO:0007669"/>
    <property type="project" value="UniProtKB-KW"/>
</dbReference>
<dbReference type="AlphaFoldDB" id="A0A9D9ECF4"/>
<organism evidence="12 13">
    <name type="scientific">Candidatus Aphodenecus pullistercoris</name>
    <dbReference type="NCBI Taxonomy" id="2840669"/>
    <lineage>
        <taxon>Bacteria</taxon>
        <taxon>Pseudomonadati</taxon>
        <taxon>Spirochaetota</taxon>
        <taxon>Spirochaetia</taxon>
        <taxon>Spirochaetales</taxon>
        <taxon>Candidatus Aphodenecus</taxon>
    </lineage>
</organism>